<accession>A0A0P0R709</accession>
<reference evidence="1 2" key="1">
    <citation type="journal article" date="2014" name="Genome Announc.">
        <title>Draft Genome Sequence of the Haloacid-Degrading Burkholderia caribensis Strain MBA4.</title>
        <authorList>
            <person name="Pan Y."/>
            <person name="Kong K.F."/>
            <person name="Tsang J.S."/>
        </authorList>
    </citation>
    <scope>NUCLEOTIDE SEQUENCE [LARGE SCALE GENOMIC DNA]</scope>
    <source>
        <strain evidence="1 2">MBA4</strain>
    </source>
</reference>
<evidence type="ECO:0000313" key="1">
    <source>
        <dbReference type="EMBL" id="ALL63738.1"/>
    </source>
</evidence>
<name>A0A0P0R709_9BURK</name>
<gene>
    <name evidence="1" type="ORF">K788_0007202</name>
</gene>
<evidence type="ECO:0000313" key="2">
    <source>
        <dbReference type="Proteomes" id="UP000019146"/>
    </source>
</evidence>
<sequence>MRNATEQSLRFLVEKWLGPVSAPVHVTQFGRTKWDHTRYVRVETSAPDGLRSLFFFRHDDGCWCVFPPTSNRRRPVESWRQVAAQVAA</sequence>
<organism evidence="1 2">
    <name type="scientific">Paraburkholderia caribensis MBA4</name>
    <dbReference type="NCBI Taxonomy" id="1323664"/>
    <lineage>
        <taxon>Bacteria</taxon>
        <taxon>Pseudomonadati</taxon>
        <taxon>Pseudomonadota</taxon>
        <taxon>Betaproteobacteria</taxon>
        <taxon>Burkholderiales</taxon>
        <taxon>Burkholderiaceae</taxon>
        <taxon>Paraburkholderia</taxon>
    </lineage>
</organism>
<protein>
    <submittedName>
        <fullName evidence="1">Uncharacterized protein</fullName>
    </submittedName>
</protein>
<dbReference type="RefSeq" id="WP_035991612.1">
    <property type="nucleotide sequence ID" value="NZ_CP012746.1"/>
</dbReference>
<proteinExistence type="predicted"/>
<dbReference type="AlphaFoldDB" id="A0A0P0R709"/>
<dbReference type="GeneID" id="69967965"/>
<dbReference type="KEGG" id="bcai:K788_0007202"/>
<dbReference type="EMBL" id="CP012746">
    <property type="protein sequence ID" value="ALL63738.1"/>
    <property type="molecule type" value="Genomic_DNA"/>
</dbReference>
<dbReference type="Proteomes" id="UP000019146">
    <property type="component" value="Chromosome 1"/>
</dbReference>